<keyword evidence="3" id="KW-1185">Reference proteome</keyword>
<sequence>MEETYPGQPNPATYTKQNIRDNTLDNAQLEARCPLDNGRCIDASTPSHHSAGKLDQLPAELLIKVLLYSDVPSLTRFRRVNRRAMQLVDSVPQYAAIIKHCPNIIRAILSLQADAFDCNALYATLITSRCSTCERFGDHLYLIDCRRVCHFCFTQRLEYFPLTVGRASAFFTSDGAQQRHSITSRQRLRTANLPSVLSLPGRYCTAWADGGGNLAPKRLQLFDRKAVMEDLAGSGRPKLDKTTREPLRFMTIITAPYLFDYGRQANWGYFCIGCKDEKEENTRHYRIKYTREEVLEHVARYGPVKEMPDIPRRFMHVIL</sequence>
<dbReference type="OrthoDB" id="2687876at2759"/>
<dbReference type="AlphaFoldDB" id="A0A7C8I6A1"/>
<dbReference type="InterPro" id="IPR036047">
    <property type="entry name" value="F-box-like_dom_sf"/>
</dbReference>
<reference evidence="2 3" key="1">
    <citation type="submission" date="2020-01" db="EMBL/GenBank/DDBJ databases">
        <authorList>
            <consortium name="DOE Joint Genome Institute"/>
            <person name="Haridas S."/>
            <person name="Albert R."/>
            <person name="Binder M."/>
            <person name="Bloem J."/>
            <person name="Labutti K."/>
            <person name="Salamov A."/>
            <person name="Andreopoulos B."/>
            <person name="Baker S.E."/>
            <person name="Barry K."/>
            <person name="Bills G."/>
            <person name="Bluhm B.H."/>
            <person name="Cannon C."/>
            <person name="Castanera R."/>
            <person name="Culley D.E."/>
            <person name="Daum C."/>
            <person name="Ezra D."/>
            <person name="Gonzalez J.B."/>
            <person name="Henrissat B."/>
            <person name="Kuo A."/>
            <person name="Liang C."/>
            <person name="Lipzen A."/>
            <person name="Lutzoni F."/>
            <person name="Magnuson J."/>
            <person name="Mondo S."/>
            <person name="Nolan M."/>
            <person name="Ohm R."/>
            <person name="Pangilinan J."/>
            <person name="Park H.-J.H."/>
            <person name="Ramirez L."/>
            <person name="Alfaro M."/>
            <person name="Sun H."/>
            <person name="Tritt A."/>
            <person name="Yoshinaga Y."/>
            <person name="Zwiers L.-H.L."/>
            <person name="Turgeon B.G."/>
            <person name="Goodwin S.B."/>
            <person name="Spatafora J.W."/>
            <person name="Crous P.W."/>
            <person name="Grigoriev I.V."/>
        </authorList>
    </citation>
    <scope>NUCLEOTIDE SEQUENCE [LARGE SCALE GENOMIC DNA]</scope>
    <source>
        <strain evidence="2 3">CBS 611.86</strain>
    </source>
</reference>
<dbReference type="PROSITE" id="PS50181">
    <property type="entry name" value="FBOX"/>
    <property type="match status" value="1"/>
</dbReference>
<dbReference type="SUPFAM" id="SSF81383">
    <property type="entry name" value="F-box domain"/>
    <property type="match status" value="1"/>
</dbReference>
<dbReference type="EMBL" id="JAADJZ010000010">
    <property type="protein sequence ID" value="KAF2871874.1"/>
    <property type="molecule type" value="Genomic_DNA"/>
</dbReference>
<comment type="caution">
    <text evidence="2">The sequence shown here is derived from an EMBL/GenBank/DDBJ whole genome shotgun (WGS) entry which is preliminary data.</text>
</comment>
<feature type="domain" description="F-box" evidence="1">
    <location>
        <begin position="51"/>
        <end position="97"/>
    </location>
</feature>
<dbReference type="Pfam" id="PF00646">
    <property type="entry name" value="F-box"/>
    <property type="match status" value="1"/>
</dbReference>
<proteinExistence type="predicted"/>
<organism evidence="2 3">
    <name type="scientific">Massariosphaeria phaeospora</name>
    <dbReference type="NCBI Taxonomy" id="100035"/>
    <lineage>
        <taxon>Eukaryota</taxon>
        <taxon>Fungi</taxon>
        <taxon>Dikarya</taxon>
        <taxon>Ascomycota</taxon>
        <taxon>Pezizomycotina</taxon>
        <taxon>Dothideomycetes</taxon>
        <taxon>Pleosporomycetidae</taxon>
        <taxon>Pleosporales</taxon>
        <taxon>Pleosporales incertae sedis</taxon>
        <taxon>Massariosphaeria</taxon>
    </lineage>
</organism>
<gene>
    <name evidence="2" type="ORF">BDV95DRAFT_492500</name>
</gene>
<dbReference type="Proteomes" id="UP000481861">
    <property type="component" value="Unassembled WGS sequence"/>
</dbReference>
<name>A0A7C8I6A1_9PLEO</name>
<accession>A0A7C8I6A1</accession>
<protein>
    <recommendedName>
        <fullName evidence="1">F-box domain-containing protein</fullName>
    </recommendedName>
</protein>
<evidence type="ECO:0000313" key="3">
    <source>
        <dbReference type="Proteomes" id="UP000481861"/>
    </source>
</evidence>
<dbReference type="InterPro" id="IPR001810">
    <property type="entry name" value="F-box_dom"/>
</dbReference>
<evidence type="ECO:0000313" key="2">
    <source>
        <dbReference type="EMBL" id="KAF2871874.1"/>
    </source>
</evidence>
<evidence type="ECO:0000259" key="1">
    <source>
        <dbReference type="PROSITE" id="PS50181"/>
    </source>
</evidence>